<evidence type="ECO:0000259" key="1">
    <source>
        <dbReference type="Pfam" id="PF03992"/>
    </source>
</evidence>
<keyword evidence="3" id="KW-1185">Reference proteome</keyword>
<proteinExistence type="predicted"/>
<keyword evidence="2" id="KW-0503">Monooxygenase</keyword>
<dbReference type="SUPFAM" id="SSF54909">
    <property type="entry name" value="Dimeric alpha+beta barrel"/>
    <property type="match status" value="1"/>
</dbReference>
<name>A0ABT0CAQ1_THEVL</name>
<dbReference type="InterPro" id="IPR011008">
    <property type="entry name" value="Dimeric_a/b-barrel"/>
</dbReference>
<dbReference type="InterPro" id="IPR007138">
    <property type="entry name" value="ABM_dom"/>
</dbReference>
<organism evidence="2 3">
    <name type="scientific">Thermostichus vulcanus str. 'Rupite'</name>
    <dbReference type="NCBI Taxonomy" id="2813851"/>
    <lineage>
        <taxon>Bacteria</taxon>
        <taxon>Bacillati</taxon>
        <taxon>Cyanobacteriota</taxon>
        <taxon>Cyanophyceae</taxon>
        <taxon>Thermostichales</taxon>
        <taxon>Thermostichaceae</taxon>
        <taxon>Thermostichus</taxon>
    </lineage>
</organism>
<reference evidence="2" key="1">
    <citation type="submission" date="2021-02" db="EMBL/GenBank/DDBJ databases">
        <title>The CRISPR/cas machinery reduction and long-range gene transfer in the hot spring cyanobacterium Synechococcus.</title>
        <authorList>
            <person name="Dvorak P."/>
            <person name="Jahodarova E."/>
            <person name="Hasler P."/>
            <person name="Poulickova A."/>
        </authorList>
    </citation>
    <scope>NUCLEOTIDE SEQUENCE</scope>
    <source>
        <strain evidence="2">Rupite</strain>
    </source>
</reference>
<dbReference type="Gene3D" id="3.30.70.100">
    <property type="match status" value="1"/>
</dbReference>
<sequence length="103" mass="11776">MSDSPVLEVAQLEVLPGSEAAFEAAIAQAFVFLQQTEGYRQHQLQRCLEHPQQYLLLIQWGSLNAHLVNFRQSENFVRWRALIGPYFAQPPQVLHYQLLTGSP</sequence>
<dbReference type="Proteomes" id="UP000830835">
    <property type="component" value="Unassembled WGS sequence"/>
</dbReference>
<comment type="caution">
    <text evidence="2">The sequence shown here is derived from an EMBL/GenBank/DDBJ whole genome shotgun (WGS) entry which is preliminary data.</text>
</comment>
<dbReference type="GO" id="GO:0004497">
    <property type="term" value="F:monooxygenase activity"/>
    <property type="evidence" value="ECO:0007669"/>
    <property type="project" value="UniProtKB-KW"/>
</dbReference>
<evidence type="ECO:0000313" key="2">
    <source>
        <dbReference type="EMBL" id="MCJ2542848.1"/>
    </source>
</evidence>
<dbReference type="RefSeq" id="WP_244350127.1">
    <property type="nucleotide sequence ID" value="NZ_JAFIRA010000016.1"/>
</dbReference>
<feature type="domain" description="ABM" evidence="1">
    <location>
        <begin position="6"/>
        <end position="81"/>
    </location>
</feature>
<accession>A0ABT0CAQ1</accession>
<keyword evidence="2" id="KW-0560">Oxidoreductase</keyword>
<gene>
    <name evidence="2" type="ORF">JX360_08010</name>
</gene>
<protein>
    <submittedName>
        <fullName evidence="2">Antibiotic biosynthesis monooxygenase</fullName>
    </submittedName>
</protein>
<evidence type="ECO:0000313" key="3">
    <source>
        <dbReference type="Proteomes" id="UP000830835"/>
    </source>
</evidence>
<dbReference type="EMBL" id="JAFIRA010000016">
    <property type="protein sequence ID" value="MCJ2542848.1"/>
    <property type="molecule type" value="Genomic_DNA"/>
</dbReference>
<dbReference type="Pfam" id="PF03992">
    <property type="entry name" value="ABM"/>
    <property type="match status" value="1"/>
</dbReference>